<accession>A0A9P9WTU9</accession>
<proteinExistence type="predicted"/>
<keyword evidence="1" id="KW-1133">Transmembrane helix</keyword>
<evidence type="ECO:0000256" key="1">
    <source>
        <dbReference type="SAM" id="Phobius"/>
    </source>
</evidence>
<dbReference type="InterPro" id="IPR021848">
    <property type="entry name" value="HODM_asu-like"/>
</dbReference>
<gene>
    <name evidence="2" type="ORF">JX265_003214</name>
</gene>
<dbReference type="AlphaFoldDB" id="A0A9P9WTU9"/>
<dbReference type="Proteomes" id="UP000829685">
    <property type="component" value="Unassembled WGS sequence"/>
</dbReference>
<feature type="transmembrane region" description="Helical" evidence="1">
    <location>
        <begin position="17"/>
        <end position="36"/>
    </location>
</feature>
<reference evidence="2" key="1">
    <citation type="submission" date="2021-03" db="EMBL/GenBank/DDBJ databases">
        <title>Revisited historic fungal species revealed as producer of novel bioactive compounds through whole genome sequencing and comparative genomics.</title>
        <authorList>
            <person name="Vignolle G.A."/>
            <person name="Hochenegger N."/>
            <person name="Mach R.L."/>
            <person name="Mach-Aigner A.R."/>
            <person name="Javad Rahimi M."/>
            <person name="Salim K.A."/>
            <person name="Chan C.M."/>
            <person name="Lim L.B.L."/>
            <person name="Cai F."/>
            <person name="Druzhinina I.S."/>
            <person name="U'Ren J.M."/>
            <person name="Derntl C."/>
        </authorList>
    </citation>
    <scope>NUCLEOTIDE SEQUENCE</scope>
    <source>
        <strain evidence="2">TUCIM 5799</strain>
    </source>
</reference>
<dbReference type="EMBL" id="JAFIMR010000005">
    <property type="protein sequence ID" value="KAI1879037.1"/>
    <property type="molecule type" value="Genomic_DNA"/>
</dbReference>
<keyword evidence="3" id="KW-1185">Reference proteome</keyword>
<organism evidence="2 3">
    <name type="scientific">Neoarthrinium moseri</name>
    <dbReference type="NCBI Taxonomy" id="1658444"/>
    <lineage>
        <taxon>Eukaryota</taxon>
        <taxon>Fungi</taxon>
        <taxon>Dikarya</taxon>
        <taxon>Ascomycota</taxon>
        <taxon>Pezizomycotina</taxon>
        <taxon>Sordariomycetes</taxon>
        <taxon>Xylariomycetidae</taxon>
        <taxon>Amphisphaeriales</taxon>
        <taxon>Apiosporaceae</taxon>
        <taxon>Neoarthrinium</taxon>
    </lineage>
</organism>
<dbReference type="Pfam" id="PF11927">
    <property type="entry name" value="HODM_asu-like"/>
    <property type="match status" value="1"/>
</dbReference>
<evidence type="ECO:0000313" key="2">
    <source>
        <dbReference type="EMBL" id="KAI1879037.1"/>
    </source>
</evidence>
<keyword evidence="1" id="KW-0472">Membrane</keyword>
<name>A0A9P9WTU9_9PEZI</name>
<keyword evidence="1" id="KW-0812">Transmembrane</keyword>
<protein>
    <submittedName>
        <fullName evidence="2">Uncharacterized protein</fullName>
    </submittedName>
</protein>
<sequence length="484" mass="55829">MGHDTSAWWHGIESTPMLGLAILGFVAIGLLVAFLAPRQLPSRIRTLYQAVDEKPEAYPNASVFPPSRRAALEKLLPRSQIVKKENVVPVADLKRNQLTTKETQDLNRKDQFTPTGILTQEIKALGKFPDYSVLSGVPHPKPNPSFDISKAVFRPFRPFRWNYHQTMSLMKMESDYWIELEHNYFTRMKQRIDIWEQHGERIMFEAPGSELASRELMEMVLQNICIKYPHYFQLEENNTILRNRLLDTSIVIGSMPALEVLYRTIPEDFAVMCRNEEDGMYYLRSAMVCSSVGWNIGLHKNKILRKIHDAVPQWEEKMAFSVDRWFTKLPTDAPVQRGSWGIEDWEAFFCPEDHPRSAFHDNASACKVEDLQLRCDWQTLRRLPISGAVVFNFKAVFTPLVELAKEPYVPALLHRVITQGQRELISYKMEPHVKQVAEEALERWAKKQEEDGVTEAGWQVGTLEESPFFPGWQESADFGGCPCR</sequence>
<evidence type="ECO:0000313" key="3">
    <source>
        <dbReference type="Proteomes" id="UP000829685"/>
    </source>
</evidence>
<comment type="caution">
    <text evidence="2">The sequence shown here is derived from an EMBL/GenBank/DDBJ whole genome shotgun (WGS) entry which is preliminary data.</text>
</comment>